<dbReference type="Gene3D" id="3.50.50.60">
    <property type="entry name" value="FAD/NAD(P)-binding domain"/>
    <property type="match status" value="1"/>
</dbReference>
<evidence type="ECO:0000313" key="4">
    <source>
        <dbReference type="EMBL" id="QIS11181.1"/>
    </source>
</evidence>
<dbReference type="InterPro" id="IPR002938">
    <property type="entry name" value="FAD-bd"/>
</dbReference>
<protein>
    <submittedName>
        <fullName evidence="4">NAD(P)-binding protein</fullName>
    </submittedName>
</protein>
<name>A0A6G9YD81_9NOCA</name>
<organism evidence="4 5">
    <name type="scientific">Nocardia arthritidis</name>
    <dbReference type="NCBI Taxonomy" id="228602"/>
    <lineage>
        <taxon>Bacteria</taxon>
        <taxon>Bacillati</taxon>
        <taxon>Actinomycetota</taxon>
        <taxon>Actinomycetes</taxon>
        <taxon>Mycobacteriales</taxon>
        <taxon>Nocardiaceae</taxon>
        <taxon>Nocardia</taxon>
    </lineage>
</organism>
<dbReference type="Proteomes" id="UP000503540">
    <property type="component" value="Chromosome"/>
</dbReference>
<dbReference type="RefSeq" id="WP_167474034.1">
    <property type="nucleotide sequence ID" value="NZ_CP046172.1"/>
</dbReference>
<evidence type="ECO:0000256" key="1">
    <source>
        <dbReference type="ARBA" id="ARBA00023002"/>
    </source>
</evidence>
<dbReference type="GO" id="GO:0071949">
    <property type="term" value="F:FAD binding"/>
    <property type="evidence" value="ECO:0007669"/>
    <property type="project" value="InterPro"/>
</dbReference>
<keyword evidence="5" id="KW-1185">Reference proteome</keyword>
<evidence type="ECO:0000313" key="5">
    <source>
        <dbReference type="Proteomes" id="UP000503540"/>
    </source>
</evidence>
<dbReference type="PANTHER" id="PTHR13789:SF309">
    <property type="entry name" value="PUTATIVE (AFU_ORTHOLOGUE AFUA_6G14510)-RELATED"/>
    <property type="match status" value="1"/>
</dbReference>
<dbReference type="GO" id="GO:0004497">
    <property type="term" value="F:monooxygenase activity"/>
    <property type="evidence" value="ECO:0007669"/>
    <property type="project" value="UniProtKB-KW"/>
</dbReference>
<evidence type="ECO:0000259" key="3">
    <source>
        <dbReference type="Pfam" id="PF01494"/>
    </source>
</evidence>
<proteinExistence type="predicted"/>
<accession>A0A6G9YD81</accession>
<dbReference type="PRINTS" id="PR00420">
    <property type="entry name" value="RNGMNOXGNASE"/>
</dbReference>
<evidence type="ECO:0000256" key="2">
    <source>
        <dbReference type="ARBA" id="ARBA00023033"/>
    </source>
</evidence>
<dbReference type="InterPro" id="IPR050493">
    <property type="entry name" value="FAD-dep_Monooxygenase_BioMet"/>
</dbReference>
<feature type="domain" description="FAD-binding" evidence="3">
    <location>
        <begin position="4"/>
        <end position="157"/>
    </location>
</feature>
<reference evidence="4 5" key="1">
    <citation type="journal article" date="2019" name="ACS Chem. Biol.">
        <title>Identification and Mobilization of a Cryptic Antibiotic Biosynthesis Gene Locus from a Human-Pathogenic Nocardia Isolate.</title>
        <authorList>
            <person name="Herisse M."/>
            <person name="Ishida K."/>
            <person name="Porter J.L."/>
            <person name="Howden B."/>
            <person name="Hertweck C."/>
            <person name="Stinear T.P."/>
            <person name="Pidot S.J."/>
        </authorList>
    </citation>
    <scope>NUCLEOTIDE SEQUENCE [LARGE SCALE GENOMIC DNA]</scope>
    <source>
        <strain evidence="4 5">AUSMDU00012717</strain>
    </source>
</reference>
<dbReference type="Pfam" id="PF01494">
    <property type="entry name" value="FAD_binding_3"/>
    <property type="match status" value="2"/>
</dbReference>
<dbReference type="InterPro" id="IPR036188">
    <property type="entry name" value="FAD/NAD-bd_sf"/>
</dbReference>
<dbReference type="PANTHER" id="PTHR13789">
    <property type="entry name" value="MONOOXYGENASE"/>
    <property type="match status" value="1"/>
</dbReference>
<gene>
    <name evidence="4" type="ORF">F5544_16510</name>
</gene>
<feature type="domain" description="FAD-binding" evidence="3">
    <location>
        <begin position="259"/>
        <end position="313"/>
    </location>
</feature>
<dbReference type="SUPFAM" id="SSF51905">
    <property type="entry name" value="FAD/NAD(P)-binding domain"/>
    <property type="match status" value="1"/>
</dbReference>
<keyword evidence="2" id="KW-0503">Monooxygenase</keyword>
<dbReference type="EMBL" id="CP046172">
    <property type="protein sequence ID" value="QIS11181.1"/>
    <property type="molecule type" value="Genomic_DNA"/>
</dbReference>
<dbReference type="AlphaFoldDB" id="A0A6G9YD81"/>
<keyword evidence="1" id="KW-0560">Oxidoreductase</keyword>
<sequence>MPKAIIVGAGIGGLATAVAFIRQGWDVEVLERAPRIREVGAGLSVWPNGLRALAALGLADAVPARESGSAGIRDTDGHWLSRSDVALFRSKYGLPQMMHRAELHEVLRAAVPESVLRTGITVTRAHPDGTVEHSAGTSAGEVIVGADGIRSAVRRAVCGVIEPRYSGYVTWRMVVTPTEPVGEIAEIWGTGERFGYGVLHDGRVYCFAVANKAAGSEDGGLGELRRRFADWPAPVPALVAAATEEDLLKHEIYDLPALKTYVAERIALVGDAAHAMTPNLGQGACQALEDAVVLARIAAEGNGLARYDAERVRRTQMIRVRSRQIGAIAQLSWRPAVAVRNAVMRRLPAEAQAKTAAAVLDWQP</sequence>
<dbReference type="KEGG" id="nah:F5544_16510"/>